<organism evidence="1 2">
    <name type="scientific">Acidithrix ferrooxidans</name>
    <dbReference type="NCBI Taxonomy" id="1280514"/>
    <lineage>
        <taxon>Bacteria</taxon>
        <taxon>Bacillati</taxon>
        <taxon>Actinomycetota</taxon>
        <taxon>Acidimicrobiia</taxon>
        <taxon>Acidimicrobiales</taxon>
        <taxon>Acidimicrobiaceae</taxon>
        <taxon>Acidithrix</taxon>
    </lineage>
</organism>
<reference evidence="1 2" key="1">
    <citation type="submission" date="2015-01" db="EMBL/GenBank/DDBJ databases">
        <title>Draft genome of the acidophilic iron oxidizer Acidithrix ferrooxidans strain Py-F3.</title>
        <authorList>
            <person name="Poehlein A."/>
            <person name="Eisen S."/>
            <person name="Schloemann M."/>
            <person name="Johnson B.D."/>
            <person name="Daniel R."/>
            <person name="Muehling M."/>
        </authorList>
    </citation>
    <scope>NUCLEOTIDE SEQUENCE [LARGE SCALE GENOMIC DNA]</scope>
    <source>
        <strain evidence="1 2">Py-F3</strain>
    </source>
</reference>
<sequence>MICLWAVPFLKMLLEMNPIAILGLFIFSTLLGAIGRHWTLPPDLICHLGPLLTAWVAPITTLAANKLSAATLLSSHLPRHLINLLIGLDLGSNLGVSEPLSAILRLRIAKSNKATPSIAAYSKVE</sequence>
<dbReference type="Proteomes" id="UP000032360">
    <property type="component" value="Unassembled WGS sequence"/>
</dbReference>
<evidence type="ECO:0000313" key="2">
    <source>
        <dbReference type="Proteomes" id="UP000032360"/>
    </source>
</evidence>
<protein>
    <submittedName>
        <fullName evidence="1">Uncharacterized protein</fullName>
    </submittedName>
</protein>
<accession>A0A0D8HG54</accession>
<dbReference type="AlphaFoldDB" id="A0A0D8HG54"/>
<gene>
    <name evidence="1" type="ORF">AXFE_22530</name>
</gene>
<keyword evidence="2" id="KW-1185">Reference proteome</keyword>
<proteinExistence type="predicted"/>
<dbReference type="EMBL" id="JXYS01000071">
    <property type="protein sequence ID" value="KJF16898.1"/>
    <property type="molecule type" value="Genomic_DNA"/>
</dbReference>
<name>A0A0D8HG54_9ACTN</name>
<comment type="caution">
    <text evidence="1">The sequence shown here is derived from an EMBL/GenBank/DDBJ whole genome shotgun (WGS) entry which is preliminary data.</text>
</comment>
<evidence type="ECO:0000313" key="1">
    <source>
        <dbReference type="EMBL" id="KJF16898.1"/>
    </source>
</evidence>
<dbReference type="STRING" id="1280514.AXFE_22530"/>